<dbReference type="Gene3D" id="3.40.630.30">
    <property type="match status" value="1"/>
</dbReference>
<keyword evidence="1" id="KW-0808">Transferase</keyword>
<keyword evidence="3" id="KW-1133">Transmembrane helix</keyword>
<dbReference type="KEGG" id="ehx:EMIHUDRAFT_455437"/>
<feature type="transmembrane region" description="Helical" evidence="3">
    <location>
        <begin position="136"/>
        <end position="155"/>
    </location>
</feature>
<evidence type="ECO:0000256" key="2">
    <source>
        <dbReference type="ARBA" id="ARBA00023315"/>
    </source>
</evidence>
<dbReference type="GO" id="GO:0007064">
    <property type="term" value="P:mitotic sister chromatid cohesion"/>
    <property type="evidence" value="ECO:0007669"/>
    <property type="project" value="TreeGrafter"/>
</dbReference>
<proteinExistence type="predicted"/>
<dbReference type="EnsemblProtists" id="EOD34968">
    <property type="protein sequence ID" value="EOD34968"/>
    <property type="gene ID" value="EMIHUDRAFT_455437"/>
</dbReference>
<dbReference type="InterPro" id="IPR000182">
    <property type="entry name" value="GNAT_dom"/>
</dbReference>
<dbReference type="Proteomes" id="UP000013827">
    <property type="component" value="Unassembled WGS sequence"/>
</dbReference>
<dbReference type="GeneID" id="17280238"/>
<dbReference type="PANTHER" id="PTHR42919">
    <property type="entry name" value="N-ALPHA-ACETYLTRANSFERASE"/>
    <property type="match status" value="1"/>
</dbReference>
<organism evidence="5 6">
    <name type="scientific">Emiliania huxleyi (strain CCMP1516)</name>
    <dbReference type="NCBI Taxonomy" id="280463"/>
    <lineage>
        <taxon>Eukaryota</taxon>
        <taxon>Haptista</taxon>
        <taxon>Haptophyta</taxon>
        <taxon>Prymnesiophyceae</taxon>
        <taxon>Isochrysidales</taxon>
        <taxon>Noelaerhabdaceae</taxon>
        <taxon>Emiliania</taxon>
    </lineage>
</organism>
<dbReference type="SUPFAM" id="SSF55729">
    <property type="entry name" value="Acyl-CoA N-acyltransferases (Nat)"/>
    <property type="match status" value="1"/>
</dbReference>
<keyword evidence="3" id="KW-0812">Transmembrane</keyword>
<dbReference type="STRING" id="2903.R1DHI4"/>
<reference evidence="5" key="2">
    <citation type="submission" date="2024-10" db="UniProtKB">
        <authorList>
            <consortium name="EnsemblProtists"/>
        </authorList>
    </citation>
    <scope>IDENTIFICATION</scope>
</reference>
<dbReference type="HOGENOM" id="CLU_411876_0_0_1"/>
<keyword evidence="6" id="KW-1185">Reference proteome</keyword>
<dbReference type="AlphaFoldDB" id="A0A0D3KGT3"/>
<dbReference type="GO" id="GO:0031415">
    <property type="term" value="C:NatA complex"/>
    <property type="evidence" value="ECO:0007669"/>
    <property type="project" value="TreeGrafter"/>
</dbReference>
<dbReference type="GO" id="GO:0008080">
    <property type="term" value="F:N-acetyltransferase activity"/>
    <property type="evidence" value="ECO:0007669"/>
    <property type="project" value="TreeGrafter"/>
</dbReference>
<dbReference type="PANTHER" id="PTHR42919:SF8">
    <property type="entry name" value="N-ALPHA-ACETYLTRANSFERASE 50"/>
    <property type="match status" value="1"/>
</dbReference>
<evidence type="ECO:0000256" key="1">
    <source>
        <dbReference type="ARBA" id="ARBA00022679"/>
    </source>
</evidence>
<feature type="transmembrane region" description="Helical" evidence="3">
    <location>
        <begin position="103"/>
        <end position="124"/>
    </location>
</feature>
<dbReference type="CDD" id="cd04301">
    <property type="entry name" value="NAT_SF"/>
    <property type="match status" value="1"/>
</dbReference>
<protein>
    <recommendedName>
        <fullName evidence="4">N-acetyltransferase domain-containing protein</fullName>
    </recommendedName>
</protein>
<dbReference type="InterPro" id="IPR016181">
    <property type="entry name" value="Acyl_CoA_acyltransferase"/>
</dbReference>
<dbReference type="PROSITE" id="PS51186">
    <property type="entry name" value="GNAT"/>
    <property type="match status" value="1"/>
</dbReference>
<dbReference type="InterPro" id="IPR051556">
    <property type="entry name" value="N-term/lysine_N-AcTrnsfr"/>
</dbReference>
<feature type="transmembrane region" description="Helical" evidence="3">
    <location>
        <begin position="62"/>
        <end position="83"/>
    </location>
</feature>
<dbReference type="PaxDb" id="2903-EOD34968"/>
<keyword evidence="3" id="KW-0472">Membrane</keyword>
<evidence type="ECO:0000313" key="5">
    <source>
        <dbReference type="EnsemblProtists" id="EOD34968"/>
    </source>
</evidence>
<evidence type="ECO:0000259" key="4">
    <source>
        <dbReference type="PROSITE" id="PS51186"/>
    </source>
</evidence>
<accession>A0A0D3KGT3</accession>
<evidence type="ECO:0000313" key="6">
    <source>
        <dbReference type="Proteomes" id="UP000013827"/>
    </source>
</evidence>
<reference evidence="6" key="1">
    <citation type="journal article" date="2013" name="Nature">
        <title>Pan genome of the phytoplankton Emiliania underpins its global distribution.</title>
        <authorList>
            <person name="Read B.A."/>
            <person name="Kegel J."/>
            <person name="Klute M.J."/>
            <person name="Kuo A."/>
            <person name="Lefebvre S.C."/>
            <person name="Maumus F."/>
            <person name="Mayer C."/>
            <person name="Miller J."/>
            <person name="Monier A."/>
            <person name="Salamov A."/>
            <person name="Young J."/>
            <person name="Aguilar M."/>
            <person name="Claverie J.M."/>
            <person name="Frickenhaus S."/>
            <person name="Gonzalez K."/>
            <person name="Herman E.K."/>
            <person name="Lin Y.C."/>
            <person name="Napier J."/>
            <person name="Ogata H."/>
            <person name="Sarno A.F."/>
            <person name="Shmutz J."/>
            <person name="Schroeder D."/>
            <person name="de Vargas C."/>
            <person name="Verret F."/>
            <person name="von Dassow P."/>
            <person name="Valentin K."/>
            <person name="Van de Peer Y."/>
            <person name="Wheeler G."/>
            <person name="Dacks J.B."/>
            <person name="Delwiche C.F."/>
            <person name="Dyhrman S.T."/>
            <person name="Glockner G."/>
            <person name="John U."/>
            <person name="Richards T."/>
            <person name="Worden A.Z."/>
            <person name="Zhang X."/>
            <person name="Grigoriev I.V."/>
            <person name="Allen A.E."/>
            <person name="Bidle K."/>
            <person name="Borodovsky M."/>
            <person name="Bowler C."/>
            <person name="Brownlee C."/>
            <person name="Cock J.M."/>
            <person name="Elias M."/>
            <person name="Gladyshev V.N."/>
            <person name="Groth M."/>
            <person name="Guda C."/>
            <person name="Hadaegh A."/>
            <person name="Iglesias-Rodriguez M.D."/>
            <person name="Jenkins J."/>
            <person name="Jones B.M."/>
            <person name="Lawson T."/>
            <person name="Leese F."/>
            <person name="Lindquist E."/>
            <person name="Lobanov A."/>
            <person name="Lomsadze A."/>
            <person name="Malik S.B."/>
            <person name="Marsh M.E."/>
            <person name="Mackinder L."/>
            <person name="Mock T."/>
            <person name="Mueller-Roeber B."/>
            <person name="Pagarete A."/>
            <person name="Parker M."/>
            <person name="Probert I."/>
            <person name="Quesneville H."/>
            <person name="Raines C."/>
            <person name="Rensing S.A."/>
            <person name="Riano-Pachon D.M."/>
            <person name="Richier S."/>
            <person name="Rokitta S."/>
            <person name="Shiraiwa Y."/>
            <person name="Soanes D.M."/>
            <person name="van der Giezen M."/>
            <person name="Wahlund T.M."/>
            <person name="Williams B."/>
            <person name="Wilson W."/>
            <person name="Wolfe G."/>
            <person name="Wurch L.L."/>
        </authorList>
    </citation>
    <scope>NUCLEOTIDE SEQUENCE</scope>
</reference>
<name>A0A0D3KGT3_EMIH1</name>
<keyword evidence="2" id="KW-0012">Acyltransferase</keyword>
<dbReference type="RefSeq" id="XP_005787397.1">
    <property type="nucleotide sequence ID" value="XM_005787340.1"/>
</dbReference>
<evidence type="ECO:0000256" key="3">
    <source>
        <dbReference type="SAM" id="Phobius"/>
    </source>
</evidence>
<dbReference type="eggNOG" id="KOG3138">
    <property type="taxonomic scope" value="Eukaryota"/>
</dbReference>
<sequence>MLTGGESPSSSLESKDVVADGVLVTIAPRVSEETAVIASNQDQRKHGGASTLLGRTGPGVRIVRIILLAAGLVALALALWKTAAVAPSLIQANGLPLGLAQTGAYFIAYLCEAVLIVAVTPFVAAKEAVGFAAVKLWQVATAYFSFAWDVIAAVFSFAWDLIAAVFTLLSDAAATVFSFTEEFILVPMAHFLQPGAQIVRDKAVTVAETVKDVAVWPYENVVQPAGEAVVGCVQDVFSWSYQRVLQPIGHAIGATATFVMDAVIAPSLNALAWAVAKMWQGLFWIGDAILEGISRIVVYLYEHAVVPVSHGIRLVGAEIGNGLGAAASWVCGHILAPVANAVSAAASASYHYVIEPVGSGIGWLVSTLASGIASAGSTTYRFVIEPVGSEVGSLAGIVSSCLDSIAKNFNPDVDVNNAALCEYNFADGEIAVFGSAAPPLHSGAFVLRHSMAVHVIVFAAFLAALVASRTATCIAAPERQKTSMASLFTAASPLLPLAVAHPMPEDDEEAAARERAQRYIKFGTVTEKNVEQLRKLNLAVFPVRYNDKFYSDLASAPSQAYTHLAYFNDILEGAAFKLYIMTIGVLAPYRRLGIGTQLLKQAPRSGEEAPLPQHLPPSHLCSLGAGAARGEVIKDYYKRIEPPDAVLLHRVAPFPVLSKEEQPARYA</sequence>
<feature type="domain" description="N-acetyltransferase" evidence="4">
    <location>
        <begin position="520"/>
        <end position="653"/>
    </location>
</feature>